<comment type="caution">
    <text evidence="1">The sequence shown here is derived from an EMBL/GenBank/DDBJ whole genome shotgun (WGS) entry which is preliminary data.</text>
</comment>
<accession>A0A5E4AF69</accession>
<sequence>PPPAWRATGLSNGLDPSQLRTQVLLRKGKQILHSAISYFLFRHFNSSDGKLVGTQFLKP</sequence>
<dbReference type="Proteomes" id="UP000335636">
    <property type="component" value="Unassembled WGS sequence"/>
</dbReference>
<reference evidence="1" key="1">
    <citation type="submission" date="2019-04" db="EMBL/GenBank/DDBJ databases">
        <authorList>
            <person name="Alioto T."/>
            <person name="Alioto T."/>
        </authorList>
    </citation>
    <scope>NUCLEOTIDE SEQUENCE [LARGE SCALE GENOMIC DNA]</scope>
</reference>
<dbReference type="AlphaFoldDB" id="A0A5E4AF69"/>
<feature type="non-terminal residue" evidence="1">
    <location>
        <position position="1"/>
    </location>
</feature>
<evidence type="ECO:0000313" key="1">
    <source>
        <dbReference type="EMBL" id="VTJ55934.1"/>
    </source>
</evidence>
<organism evidence="1 2">
    <name type="scientific">Marmota monax</name>
    <name type="common">Woodchuck</name>
    <dbReference type="NCBI Taxonomy" id="9995"/>
    <lineage>
        <taxon>Eukaryota</taxon>
        <taxon>Metazoa</taxon>
        <taxon>Chordata</taxon>
        <taxon>Craniata</taxon>
        <taxon>Vertebrata</taxon>
        <taxon>Euteleostomi</taxon>
        <taxon>Mammalia</taxon>
        <taxon>Eutheria</taxon>
        <taxon>Euarchontoglires</taxon>
        <taxon>Glires</taxon>
        <taxon>Rodentia</taxon>
        <taxon>Sciuromorpha</taxon>
        <taxon>Sciuridae</taxon>
        <taxon>Xerinae</taxon>
        <taxon>Marmotini</taxon>
        <taxon>Marmota</taxon>
    </lineage>
</organism>
<protein>
    <submittedName>
        <fullName evidence="1">Uncharacterized protein</fullName>
    </submittedName>
</protein>
<feature type="non-terminal residue" evidence="1">
    <location>
        <position position="59"/>
    </location>
</feature>
<proteinExistence type="predicted"/>
<name>A0A5E4AF69_MARMO</name>
<gene>
    <name evidence="1" type="ORF">MONAX_5E047068</name>
</gene>
<keyword evidence="2" id="KW-1185">Reference proteome</keyword>
<evidence type="ECO:0000313" key="2">
    <source>
        <dbReference type="Proteomes" id="UP000335636"/>
    </source>
</evidence>
<dbReference type="EMBL" id="CABDUW010000058">
    <property type="protein sequence ID" value="VTJ55934.1"/>
    <property type="molecule type" value="Genomic_DNA"/>
</dbReference>